<dbReference type="SUPFAM" id="SSF52821">
    <property type="entry name" value="Rhodanese/Cell cycle control phosphatase"/>
    <property type="match status" value="1"/>
</dbReference>
<organism evidence="3 4">
    <name type="scientific">Acetobacterium wieringae</name>
    <dbReference type="NCBI Taxonomy" id="52694"/>
    <lineage>
        <taxon>Bacteria</taxon>
        <taxon>Bacillati</taxon>
        <taxon>Bacillota</taxon>
        <taxon>Clostridia</taxon>
        <taxon>Eubacteriales</taxon>
        <taxon>Eubacteriaceae</taxon>
        <taxon>Acetobacterium</taxon>
    </lineage>
</organism>
<dbReference type="CDD" id="cd00158">
    <property type="entry name" value="RHOD"/>
    <property type="match status" value="1"/>
</dbReference>
<feature type="signal peptide" evidence="1">
    <location>
        <begin position="1"/>
        <end position="24"/>
    </location>
</feature>
<accession>A0A5D0WJ72</accession>
<comment type="caution">
    <text evidence="3">The sequence shown here is derived from an EMBL/GenBank/DDBJ whole genome shotgun (WGS) entry which is preliminary data.</text>
</comment>
<dbReference type="Gene3D" id="3.40.250.10">
    <property type="entry name" value="Rhodanese-like domain"/>
    <property type="match status" value="1"/>
</dbReference>
<dbReference type="InterPro" id="IPR036873">
    <property type="entry name" value="Rhodanese-like_dom_sf"/>
</dbReference>
<sequence length="131" mass="14470">MKKLGILMLIVVILVAGCSSQQQTKEKIVSVNKITAEEAKVMIDEGENLVILDVRTQEEYNEGHIENAVLIPDTEISAKAPTVLADSNQTILVYCRTGRRSAEAAKKLVDLGYSNIYDFGGIVDWPYEVVK</sequence>
<protein>
    <submittedName>
        <fullName evidence="3">Rhodanese-like domain-containing protein</fullName>
    </submittedName>
</protein>
<proteinExistence type="predicted"/>
<feature type="chain" id="PRO_5038839967" evidence="1">
    <location>
        <begin position="25"/>
        <end position="131"/>
    </location>
</feature>
<dbReference type="RefSeq" id="WP_148638193.1">
    <property type="nucleotide sequence ID" value="NZ_VSLA01000026.1"/>
</dbReference>
<dbReference type="AlphaFoldDB" id="A0A5D0WJ72"/>
<dbReference type="PROSITE" id="PS51257">
    <property type="entry name" value="PROKAR_LIPOPROTEIN"/>
    <property type="match status" value="1"/>
</dbReference>
<evidence type="ECO:0000259" key="2">
    <source>
        <dbReference type="PROSITE" id="PS50206"/>
    </source>
</evidence>
<feature type="domain" description="Rhodanese" evidence="2">
    <location>
        <begin position="45"/>
        <end position="131"/>
    </location>
</feature>
<dbReference type="Proteomes" id="UP000322619">
    <property type="component" value="Unassembled WGS sequence"/>
</dbReference>
<reference evidence="3 4" key="1">
    <citation type="submission" date="2019-08" db="EMBL/GenBank/DDBJ databases">
        <title>Isolation and enrichment of carboxydotrophic bacteria from anaerobic sludge for the production of bio-based chemicals from syngas.</title>
        <authorList>
            <person name="Antares A.L."/>
            <person name="Moreira J."/>
            <person name="Diender M."/>
            <person name="Parshina S.N."/>
            <person name="Stams A.J.M."/>
            <person name="Alves M."/>
            <person name="Alves J.I."/>
            <person name="Sousa D.Z."/>
        </authorList>
    </citation>
    <scope>NUCLEOTIDE SEQUENCE [LARGE SCALE GENOMIC DNA]</scope>
    <source>
        <strain evidence="3 4">JM</strain>
    </source>
</reference>
<name>A0A5D0WJ72_9FIRM</name>
<dbReference type="Pfam" id="PF00581">
    <property type="entry name" value="Rhodanese"/>
    <property type="match status" value="1"/>
</dbReference>
<dbReference type="InterPro" id="IPR001763">
    <property type="entry name" value="Rhodanese-like_dom"/>
</dbReference>
<dbReference type="SMART" id="SM00450">
    <property type="entry name" value="RHOD"/>
    <property type="match status" value="1"/>
</dbReference>
<dbReference type="EMBL" id="VSLA01000026">
    <property type="protein sequence ID" value="TYC84302.1"/>
    <property type="molecule type" value="Genomic_DNA"/>
</dbReference>
<keyword evidence="1" id="KW-0732">Signal</keyword>
<gene>
    <name evidence="3" type="ORF">FXB42_13350</name>
</gene>
<dbReference type="PROSITE" id="PS50206">
    <property type="entry name" value="RHODANESE_3"/>
    <property type="match status" value="1"/>
</dbReference>
<evidence type="ECO:0000313" key="4">
    <source>
        <dbReference type="Proteomes" id="UP000322619"/>
    </source>
</evidence>
<dbReference type="GO" id="GO:0004792">
    <property type="term" value="F:thiosulfate-cyanide sulfurtransferase activity"/>
    <property type="evidence" value="ECO:0007669"/>
    <property type="project" value="TreeGrafter"/>
</dbReference>
<dbReference type="PANTHER" id="PTHR44086">
    <property type="entry name" value="THIOSULFATE SULFURTRANSFERASE RDL2, MITOCHONDRIAL-RELATED"/>
    <property type="match status" value="1"/>
</dbReference>
<dbReference type="PANTHER" id="PTHR44086:SF10">
    <property type="entry name" value="THIOSULFATE SULFURTRANSFERASE_RHODANESE-LIKE DOMAIN-CONTAINING PROTEIN 3"/>
    <property type="match status" value="1"/>
</dbReference>
<evidence type="ECO:0000256" key="1">
    <source>
        <dbReference type="SAM" id="SignalP"/>
    </source>
</evidence>
<evidence type="ECO:0000313" key="3">
    <source>
        <dbReference type="EMBL" id="TYC84302.1"/>
    </source>
</evidence>